<sequence length="443" mass="47919">MIIRFSCLPSCYGHISLRRTRRCFPLPHISALARVKQEGGFDALEGWAAKEISQELELTSVEELLSSVSPSATPREPTKLVFDHLRLNVMRMTQHGAGDTVRSSATSVRSLARSTHSTVSRVTTATNPRRTITAGLRPDSKLTPSQSTTSSARSSIADADDAKSPTIQLPTPKPSLSPIGARRTISNSSSTSDASTRPKSVAASLKSTRSQASTIRKTIAGPSTLRLPGTMSRPSSTLSSRSDASTTFETAKSDMTPSSAGLKSRTTSVSPAEPSKLSPNAKRSPSTTTVRSTVSSPSVAAGGLLAHAIGYSFIEVVHPDKNERPATFCKERREFGHDQRQNQGLGDIGLDYLSAVNYRVREDGRYTLAYLGAFIYPFHAYLSLEQLTLSPDSDGPVFKIINKRSTNRPPTVHQLSTNAFELDAMMFSMHTVVNTRYPLGFEA</sequence>
<dbReference type="OrthoDB" id="2130750at2759"/>
<accession>A0A1C7LK42</accession>
<evidence type="ECO:0000313" key="2">
    <source>
        <dbReference type="EMBL" id="OBZ65103.1"/>
    </source>
</evidence>
<feature type="region of interest" description="Disordered" evidence="1">
    <location>
        <begin position="96"/>
        <end position="295"/>
    </location>
</feature>
<feature type="compositionally biased region" description="Low complexity" evidence="1">
    <location>
        <begin position="230"/>
        <end position="247"/>
    </location>
</feature>
<feature type="compositionally biased region" description="Polar residues" evidence="1">
    <location>
        <begin position="248"/>
        <end position="270"/>
    </location>
</feature>
<dbReference type="Proteomes" id="UP000092993">
    <property type="component" value="Unassembled WGS sequence"/>
</dbReference>
<gene>
    <name evidence="2" type="ORF">A0H81_14915</name>
</gene>
<organism evidence="2 3">
    <name type="scientific">Grifola frondosa</name>
    <name type="common">Maitake</name>
    <name type="synonym">Polyporus frondosus</name>
    <dbReference type="NCBI Taxonomy" id="5627"/>
    <lineage>
        <taxon>Eukaryota</taxon>
        <taxon>Fungi</taxon>
        <taxon>Dikarya</taxon>
        <taxon>Basidiomycota</taxon>
        <taxon>Agaricomycotina</taxon>
        <taxon>Agaricomycetes</taxon>
        <taxon>Polyporales</taxon>
        <taxon>Grifolaceae</taxon>
        <taxon>Grifola</taxon>
    </lineage>
</organism>
<name>A0A1C7LK42_GRIFR</name>
<keyword evidence="3" id="KW-1185">Reference proteome</keyword>
<dbReference type="EMBL" id="LUGG01000056">
    <property type="protein sequence ID" value="OBZ65103.1"/>
    <property type="molecule type" value="Genomic_DNA"/>
</dbReference>
<comment type="caution">
    <text evidence="2">The sequence shown here is derived from an EMBL/GenBank/DDBJ whole genome shotgun (WGS) entry which is preliminary data.</text>
</comment>
<feature type="compositionally biased region" description="Low complexity" evidence="1">
    <location>
        <begin position="283"/>
        <end position="295"/>
    </location>
</feature>
<feature type="compositionally biased region" description="Low complexity" evidence="1">
    <location>
        <begin position="112"/>
        <end position="126"/>
    </location>
</feature>
<feature type="compositionally biased region" description="Polar residues" evidence="1">
    <location>
        <begin position="205"/>
        <end position="216"/>
    </location>
</feature>
<reference evidence="2 3" key="1">
    <citation type="submission" date="2016-03" db="EMBL/GenBank/DDBJ databases">
        <title>Whole genome sequencing of Grifola frondosa 9006-11.</title>
        <authorList>
            <person name="Min B."/>
            <person name="Park H."/>
            <person name="Kim J.-G."/>
            <person name="Cho H."/>
            <person name="Oh Y.-L."/>
            <person name="Kong W.-S."/>
            <person name="Choi I.-G."/>
        </authorList>
    </citation>
    <scope>NUCLEOTIDE SEQUENCE [LARGE SCALE GENOMIC DNA]</scope>
    <source>
        <strain evidence="2 3">9006-11</strain>
    </source>
</reference>
<evidence type="ECO:0000313" key="3">
    <source>
        <dbReference type="Proteomes" id="UP000092993"/>
    </source>
</evidence>
<dbReference type="AlphaFoldDB" id="A0A1C7LK42"/>
<proteinExistence type="predicted"/>
<feature type="compositionally biased region" description="Low complexity" evidence="1">
    <location>
        <begin position="182"/>
        <end position="200"/>
    </location>
</feature>
<protein>
    <submittedName>
        <fullName evidence="2">Uncharacterized protein</fullName>
    </submittedName>
</protein>
<feature type="compositionally biased region" description="Low complexity" evidence="1">
    <location>
        <begin position="143"/>
        <end position="157"/>
    </location>
</feature>
<dbReference type="STRING" id="5627.A0A1C7LK42"/>
<evidence type="ECO:0000256" key="1">
    <source>
        <dbReference type="SAM" id="MobiDB-lite"/>
    </source>
</evidence>